<organism evidence="3 4">
    <name type="scientific">Cryobacterium glaciale</name>
    <dbReference type="NCBI Taxonomy" id="1259145"/>
    <lineage>
        <taxon>Bacteria</taxon>
        <taxon>Bacillati</taxon>
        <taxon>Actinomycetota</taxon>
        <taxon>Actinomycetes</taxon>
        <taxon>Micrococcales</taxon>
        <taxon>Microbacteriaceae</taxon>
        <taxon>Cryobacterium</taxon>
    </lineage>
</organism>
<reference evidence="3 4" key="1">
    <citation type="submission" date="2019-03" db="EMBL/GenBank/DDBJ databases">
        <title>Genomics of glacier-inhabiting Cryobacterium strains.</title>
        <authorList>
            <person name="Liu Q."/>
            <person name="Xin Y.-H."/>
        </authorList>
    </citation>
    <scope>NUCLEOTIDE SEQUENCE [LARGE SCALE GENOMIC DNA]</scope>
    <source>
        <strain evidence="3 4">HLT2-23</strain>
    </source>
</reference>
<name>A0A4R8UXA7_9MICO</name>
<dbReference type="PANTHER" id="PTHR48081:SF8">
    <property type="entry name" value="ALPHA_BETA HYDROLASE FOLD-3 DOMAIN-CONTAINING PROTEIN-RELATED"/>
    <property type="match status" value="1"/>
</dbReference>
<evidence type="ECO:0000259" key="2">
    <source>
        <dbReference type="Pfam" id="PF07859"/>
    </source>
</evidence>
<dbReference type="PANTHER" id="PTHR48081">
    <property type="entry name" value="AB HYDROLASE SUPERFAMILY PROTEIN C4A8.06C"/>
    <property type="match status" value="1"/>
</dbReference>
<dbReference type="OrthoDB" id="9803828at2"/>
<evidence type="ECO:0000313" key="4">
    <source>
        <dbReference type="Proteomes" id="UP000298173"/>
    </source>
</evidence>
<protein>
    <submittedName>
        <fullName evidence="3">Alpha/beta hydrolase</fullName>
    </submittedName>
</protein>
<proteinExistence type="predicted"/>
<dbReference type="InterPro" id="IPR029058">
    <property type="entry name" value="AB_hydrolase_fold"/>
</dbReference>
<keyword evidence="1 3" id="KW-0378">Hydrolase</keyword>
<comment type="caution">
    <text evidence="3">The sequence shown here is derived from an EMBL/GenBank/DDBJ whole genome shotgun (WGS) entry which is preliminary data.</text>
</comment>
<dbReference type="EMBL" id="SOEY01000019">
    <property type="protein sequence ID" value="TFB72544.1"/>
    <property type="molecule type" value="Genomic_DNA"/>
</dbReference>
<keyword evidence="4" id="KW-1185">Reference proteome</keyword>
<dbReference type="Gene3D" id="3.40.50.1820">
    <property type="entry name" value="alpha/beta hydrolase"/>
    <property type="match status" value="1"/>
</dbReference>
<feature type="domain" description="Alpha/beta hydrolase fold-3" evidence="2">
    <location>
        <begin position="41"/>
        <end position="241"/>
    </location>
</feature>
<dbReference type="SUPFAM" id="SSF53474">
    <property type="entry name" value="alpha/beta-Hydrolases"/>
    <property type="match status" value="1"/>
</dbReference>
<dbReference type="AlphaFoldDB" id="A0A4R8UXA7"/>
<accession>A0A4R8UXA7</accession>
<dbReference type="InterPro" id="IPR050300">
    <property type="entry name" value="GDXG_lipolytic_enzyme"/>
</dbReference>
<evidence type="ECO:0000256" key="1">
    <source>
        <dbReference type="ARBA" id="ARBA00022801"/>
    </source>
</evidence>
<dbReference type="InterPro" id="IPR013094">
    <property type="entry name" value="AB_hydrolase_3"/>
</dbReference>
<gene>
    <name evidence="3" type="ORF">E3O06_09430</name>
</gene>
<evidence type="ECO:0000313" key="3">
    <source>
        <dbReference type="EMBL" id="TFB72544.1"/>
    </source>
</evidence>
<dbReference type="GO" id="GO:0016787">
    <property type="term" value="F:hydrolase activity"/>
    <property type="evidence" value="ECO:0007669"/>
    <property type="project" value="UniProtKB-KW"/>
</dbReference>
<dbReference type="Proteomes" id="UP000298173">
    <property type="component" value="Unassembled WGS sequence"/>
</dbReference>
<sequence>MRFGAMTAAAVRWSESEVQAEDGYRIPLRIYDGPRSGLATLVWAHGGSWTRGSLEDWHAACLALTSLCGLRIVNVGYRLAPRWTHPTALNDLLSVVRWATAHLTDPASQLVIGGDSAGGTIAAGAALWCRDHGMPVAGQILAYPPLDPECTAPSYLAMPARFPERRQLQQAWARYRGPLADRRDESYLTPLNGSDLSGLCRTALITGTFDPVSDDVRSYAANLQRDGVPALLHTDPALEHGDFLFQRGPRPNPVHVWINTVLDTWFDTTHDHNRMRTPR</sequence>
<dbReference type="Pfam" id="PF07859">
    <property type="entry name" value="Abhydrolase_3"/>
    <property type="match status" value="1"/>
</dbReference>